<dbReference type="GO" id="GO:0006450">
    <property type="term" value="P:regulation of translational fidelity"/>
    <property type="evidence" value="ECO:0007669"/>
    <property type="project" value="TreeGrafter"/>
</dbReference>
<keyword evidence="8" id="KW-0547">Nucleotide-binding</keyword>
<evidence type="ECO:0000313" key="13">
    <source>
        <dbReference type="EMBL" id="TBH78418.1"/>
    </source>
</evidence>
<comment type="caution">
    <text evidence="13">The sequence shown here is derived from an EMBL/GenBank/DDBJ whole genome shotgun (WGS) entry which is preliminary data.</text>
</comment>
<dbReference type="RefSeq" id="WP_118229533.1">
    <property type="nucleotide sequence ID" value="NZ_DBFBQU010000254.1"/>
</dbReference>
<evidence type="ECO:0000256" key="5">
    <source>
        <dbReference type="ARBA" id="ARBA00022679"/>
    </source>
</evidence>
<evidence type="ECO:0000256" key="1">
    <source>
        <dbReference type="ARBA" id="ARBA00004496"/>
    </source>
</evidence>
<evidence type="ECO:0000256" key="3">
    <source>
        <dbReference type="ARBA" id="ARBA00012584"/>
    </source>
</evidence>
<dbReference type="GO" id="GO:0000049">
    <property type="term" value="F:tRNA binding"/>
    <property type="evidence" value="ECO:0007669"/>
    <property type="project" value="TreeGrafter"/>
</dbReference>
<dbReference type="InterPro" id="IPR006070">
    <property type="entry name" value="Sua5-like_dom"/>
</dbReference>
<dbReference type="PANTHER" id="PTHR17490">
    <property type="entry name" value="SUA5"/>
    <property type="match status" value="1"/>
</dbReference>
<dbReference type="GO" id="GO:0005524">
    <property type="term" value="F:ATP binding"/>
    <property type="evidence" value="ECO:0007669"/>
    <property type="project" value="UniProtKB-KW"/>
</dbReference>
<keyword evidence="6" id="KW-0819">tRNA processing</keyword>
<evidence type="ECO:0000256" key="6">
    <source>
        <dbReference type="ARBA" id="ARBA00022694"/>
    </source>
</evidence>
<evidence type="ECO:0000256" key="9">
    <source>
        <dbReference type="ARBA" id="ARBA00022840"/>
    </source>
</evidence>
<dbReference type="Pfam" id="PF01300">
    <property type="entry name" value="Sua5_yciO_yrdC"/>
    <property type="match status" value="1"/>
</dbReference>
<feature type="domain" description="YrdC-like" evidence="12">
    <location>
        <begin position="9"/>
        <end position="207"/>
    </location>
</feature>
<dbReference type="GO" id="GO:0005737">
    <property type="term" value="C:cytoplasm"/>
    <property type="evidence" value="ECO:0007669"/>
    <property type="project" value="UniProtKB-SubCell"/>
</dbReference>
<dbReference type="GO" id="GO:0003725">
    <property type="term" value="F:double-stranded RNA binding"/>
    <property type="evidence" value="ECO:0007669"/>
    <property type="project" value="InterPro"/>
</dbReference>
<evidence type="ECO:0000256" key="11">
    <source>
        <dbReference type="ARBA" id="ARBA00048366"/>
    </source>
</evidence>
<gene>
    <name evidence="13" type="ORF">EB812_10905</name>
</gene>
<evidence type="ECO:0000259" key="12">
    <source>
        <dbReference type="PROSITE" id="PS51163"/>
    </source>
</evidence>
<dbReference type="GO" id="GO:0008033">
    <property type="term" value="P:tRNA processing"/>
    <property type="evidence" value="ECO:0007669"/>
    <property type="project" value="UniProtKB-KW"/>
</dbReference>
<reference evidence="13 14" key="1">
    <citation type="submission" date="2018-12" db="EMBL/GenBank/DDBJ databases">
        <title>First genome draft of Desulfovibrio legallis sp. nov.</title>
        <authorList>
            <person name="Ben Dhia O."/>
            <person name="Najjari A."/>
            <person name="Ferjani R."/>
            <person name="Fhoula I."/>
            <person name="Fardeau M.-L."/>
            <person name="Boudabbous A."/>
            <person name="Ouzari H.I."/>
        </authorList>
    </citation>
    <scope>NUCLEOTIDE SEQUENCE [LARGE SCALE GENOMIC DNA]</scope>
    <source>
        <strain evidence="13 14">H1T</strain>
    </source>
</reference>
<keyword evidence="7" id="KW-0548">Nucleotidyltransferase</keyword>
<evidence type="ECO:0000256" key="8">
    <source>
        <dbReference type="ARBA" id="ARBA00022741"/>
    </source>
</evidence>
<evidence type="ECO:0000256" key="2">
    <source>
        <dbReference type="ARBA" id="ARBA00007663"/>
    </source>
</evidence>
<sequence length="223" mass="22886">MASQHGYVDSDVTASALCLRNGGILIYPTETFFALGCMADQAAAVDMLYQIKGRPVHKPLPLLAADTTQVDRVALLTAMPIGLEQFWPGPLTVLLPARPGLPASLVNPDGQVAVRVTPHTLAATLALEAGGALTATSANLSGGKPAQRAKDLDPRLLAALGGLALHGRAGRLLRGGPSPEGTLPSTVVAPLGPDQGRALRLIRPGRISMAALAAAGFTVLTDD</sequence>
<dbReference type="EC" id="2.7.7.87" evidence="3"/>
<dbReference type="PROSITE" id="PS51163">
    <property type="entry name" value="YRDC"/>
    <property type="match status" value="1"/>
</dbReference>
<evidence type="ECO:0000313" key="14">
    <source>
        <dbReference type="Proteomes" id="UP000292919"/>
    </source>
</evidence>
<dbReference type="GO" id="GO:0061710">
    <property type="term" value="F:L-threonylcarbamoyladenylate synthase"/>
    <property type="evidence" value="ECO:0007669"/>
    <property type="project" value="UniProtKB-EC"/>
</dbReference>
<keyword evidence="4" id="KW-0963">Cytoplasm</keyword>
<dbReference type="InterPro" id="IPR050156">
    <property type="entry name" value="TC-AMP_synthase_SUA5"/>
</dbReference>
<comment type="subcellular location">
    <subcellularLocation>
        <location evidence="1">Cytoplasm</location>
    </subcellularLocation>
</comment>
<comment type="similarity">
    <text evidence="2">Belongs to the SUA5 family.</text>
</comment>
<protein>
    <recommendedName>
        <fullName evidence="10">L-threonylcarbamoyladenylate synthase</fullName>
        <ecNumber evidence="3">2.7.7.87</ecNumber>
    </recommendedName>
    <alternativeName>
        <fullName evidence="10">L-threonylcarbamoyladenylate synthase</fullName>
    </alternativeName>
</protein>
<keyword evidence="5" id="KW-0808">Transferase</keyword>
<dbReference type="AlphaFoldDB" id="A0A6H3F6J1"/>
<dbReference type="Gene3D" id="3.90.870.10">
    <property type="entry name" value="DHBP synthase"/>
    <property type="match status" value="1"/>
</dbReference>
<comment type="catalytic activity">
    <reaction evidence="11">
        <text>L-threonine + hydrogencarbonate + ATP = L-threonylcarbamoyladenylate + diphosphate + H2O</text>
        <dbReference type="Rhea" id="RHEA:36407"/>
        <dbReference type="ChEBI" id="CHEBI:15377"/>
        <dbReference type="ChEBI" id="CHEBI:17544"/>
        <dbReference type="ChEBI" id="CHEBI:30616"/>
        <dbReference type="ChEBI" id="CHEBI:33019"/>
        <dbReference type="ChEBI" id="CHEBI:57926"/>
        <dbReference type="ChEBI" id="CHEBI:73682"/>
        <dbReference type="EC" id="2.7.7.87"/>
    </reaction>
</comment>
<proteinExistence type="inferred from homology"/>
<accession>A0A6H3F6J1</accession>
<dbReference type="Proteomes" id="UP000292919">
    <property type="component" value="Unassembled WGS sequence"/>
</dbReference>
<evidence type="ECO:0000256" key="10">
    <source>
        <dbReference type="ARBA" id="ARBA00029774"/>
    </source>
</evidence>
<keyword evidence="14" id="KW-1185">Reference proteome</keyword>
<keyword evidence="9" id="KW-0067">ATP-binding</keyword>
<evidence type="ECO:0000256" key="4">
    <source>
        <dbReference type="ARBA" id="ARBA00022490"/>
    </source>
</evidence>
<dbReference type="PANTHER" id="PTHR17490:SF16">
    <property type="entry name" value="THREONYLCARBAMOYL-AMP SYNTHASE"/>
    <property type="match status" value="1"/>
</dbReference>
<organism evidence="13 14">
    <name type="scientific">Desulfovibrio legallii</name>
    <dbReference type="NCBI Taxonomy" id="571438"/>
    <lineage>
        <taxon>Bacteria</taxon>
        <taxon>Pseudomonadati</taxon>
        <taxon>Thermodesulfobacteriota</taxon>
        <taxon>Desulfovibrionia</taxon>
        <taxon>Desulfovibrionales</taxon>
        <taxon>Desulfovibrionaceae</taxon>
        <taxon>Desulfovibrio</taxon>
    </lineage>
</organism>
<evidence type="ECO:0000256" key="7">
    <source>
        <dbReference type="ARBA" id="ARBA00022695"/>
    </source>
</evidence>
<dbReference type="SUPFAM" id="SSF55821">
    <property type="entry name" value="YrdC/RibB"/>
    <property type="match status" value="1"/>
</dbReference>
<dbReference type="InterPro" id="IPR017945">
    <property type="entry name" value="DHBP_synth_RibB-like_a/b_dom"/>
</dbReference>
<dbReference type="EMBL" id="SIXC01000016">
    <property type="protein sequence ID" value="TBH78418.1"/>
    <property type="molecule type" value="Genomic_DNA"/>
</dbReference>
<name>A0A6H3F6J1_9BACT</name>